<organism evidence="1 2">
    <name type="scientific">Cricetulus griseus</name>
    <name type="common">Chinese hamster</name>
    <name type="synonym">Cricetulus barabensis griseus</name>
    <dbReference type="NCBI Taxonomy" id="10029"/>
    <lineage>
        <taxon>Eukaryota</taxon>
        <taxon>Metazoa</taxon>
        <taxon>Chordata</taxon>
        <taxon>Craniata</taxon>
        <taxon>Vertebrata</taxon>
        <taxon>Euteleostomi</taxon>
        <taxon>Mammalia</taxon>
        <taxon>Eutheria</taxon>
        <taxon>Euarchontoglires</taxon>
        <taxon>Glires</taxon>
        <taxon>Rodentia</taxon>
        <taxon>Myomorpha</taxon>
        <taxon>Muroidea</taxon>
        <taxon>Cricetidae</taxon>
        <taxon>Cricetinae</taxon>
        <taxon>Cricetulus</taxon>
    </lineage>
</organism>
<accession>G3HTI6</accession>
<reference evidence="2" key="1">
    <citation type="journal article" date="2011" name="Nat. Biotechnol.">
        <title>The genomic sequence of the Chinese hamster ovary (CHO)-K1 cell line.</title>
        <authorList>
            <person name="Xu X."/>
            <person name="Nagarajan H."/>
            <person name="Lewis N.E."/>
            <person name="Pan S."/>
            <person name="Cai Z."/>
            <person name="Liu X."/>
            <person name="Chen W."/>
            <person name="Xie M."/>
            <person name="Wang W."/>
            <person name="Hammond S."/>
            <person name="Andersen M.R."/>
            <person name="Neff N."/>
            <person name="Passarelli B."/>
            <person name="Koh W."/>
            <person name="Fan H.C."/>
            <person name="Wang J."/>
            <person name="Gui Y."/>
            <person name="Lee K.H."/>
            <person name="Betenbaugh M.J."/>
            <person name="Quake S.R."/>
            <person name="Famili I."/>
            <person name="Palsson B.O."/>
            <person name="Wang J."/>
        </authorList>
    </citation>
    <scope>NUCLEOTIDE SEQUENCE [LARGE SCALE GENOMIC DNA]</scope>
    <source>
        <strain evidence="2">CHO K1 cell line</strain>
    </source>
</reference>
<dbReference type="InterPro" id="IPR029064">
    <property type="entry name" value="Ribosomal_eL30-like_sf"/>
</dbReference>
<dbReference type="AlphaFoldDB" id="G3HTI6"/>
<keyword evidence="1" id="KW-0689">Ribosomal protein</keyword>
<dbReference type="Proteomes" id="UP000001075">
    <property type="component" value="Unassembled WGS sequence"/>
</dbReference>
<dbReference type="EMBL" id="JH000699">
    <property type="protein sequence ID" value="EGW10644.1"/>
    <property type="molecule type" value="Genomic_DNA"/>
</dbReference>
<dbReference type="InParanoid" id="G3HTI6"/>
<gene>
    <name evidence="1" type="ORF">I79_014211</name>
</gene>
<dbReference type="Gene3D" id="3.30.1330.30">
    <property type="match status" value="1"/>
</dbReference>
<protein>
    <submittedName>
        <fullName evidence="1">60S ribosomal protein L7a</fullName>
    </submittedName>
</protein>
<keyword evidence="1" id="KW-0687">Ribonucleoprotein</keyword>
<name>G3HTI6_CRIGR</name>
<dbReference type="GO" id="GO:0005840">
    <property type="term" value="C:ribosome"/>
    <property type="evidence" value="ECO:0007669"/>
    <property type="project" value="UniProtKB-KW"/>
</dbReference>
<dbReference type="STRING" id="10029.G3HTI6"/>
<evidence type="ECO:0000313" key="1">
    <source>
        <dbReference type="EMBL" id="EGW10644.1"/>
    </source>
</evidence>
<sequence length="114" mass="12686">MPKGKKAKGKKVTPAPAVVKKQEAKKVVNPLFEKRPKNFGIGQDIQPKQDLTRFVNLEDKGALAKLVEGIRNNYNDRYDEIRLHWGGNVLAPKSVARIAKLEKAKAKELATKLG</sequence>
<evidence type="ECO:0000313" key="2">
    <source>
        <dbReference type="Proteomes" id="UP000001075"/>
    </source>
</evidence>
<proteinExistence type="predicted"/>